<reference evidence="1 2" key="1">
    <citation type="submission" date="2017-11" db="EMBL/GenBank/DDBJ databases">
        <title>De-novo sequencing of pomegranate (Punica granatum L.) genome.</title>
        <authorList>
            <person name="Akparov Z."/>
            <person name="Amiraslanov A."/>
            <person name="Hajiyeva S."/>
            <person name="Abbasov M."/>
            <person name="Kaur K."/>
            <person name="Hamwieh A."/>
            <person name="Solovyev V."/>
            <person name="Salamov A."/>
            <person name="Braich B."/>
            <person name="Kosarev P."/>
            <person name="Mahmoud A."/>
            <person name="Hajiyev E."/>
            <person name="Babayeva S."/>
            <person name="Izzatullayeva V."/>
            <person name="Mammadov A."/>
            <person name="Mammadov A."/>
            <person name="Sharifova S."/>
            <person name="Ojaghi J."/>
            <person name="Eynullazada K."/>
            <person name="Bayramov B."/>
            <person name="Abdulazimova A."/>
            <person name="Shahmuradov I."/>
        </authorList>
    </citation>
    <scope>NUCLEOTIDE SEQUENCE [LARGE SCALE GENOMIC DNA]</scope>
    <source>
        <strain evidence="2">cv. AG2017</strain>
        <tissue evidence="1">Leaf</tissue>
    </source>
</reference>
<proteinExistence type="predicted"/>
<protein>
    <submittedName>
        <fullName evidence="1">Uncharacterized protein</fullName>
    </submittedName>
</protein>
<keyword evidence="2" id="KW-1185">Reference proteome</keyword>
<sequence>MCHFFPRLRRVVPSRSIGPSRPTLSPMKRWSWSESPTTVHNLRSTSSSLLGPVNIYRVFSHIFRVSPGLGTLGTACGRLDPSLRGPRSPISHRAVVGASVPIPFSPSCRCRCPSGIHHLSRLTGSPDLFAASPTLSLVHRG</sequence>
<organism evidence="1 2">
    <name type="scientific">Punica granatum</name>
    <name type="common">Pomegranate</name>
    <dbReference type="NCBI Taxonomy" id="22663"/>
    <lineage>
        <taxon>Eukaryota</taxon>
        <taxon>Viridiplantae</taxon>
        <taxon>Streptophyta</taxon>
        <taxon>Embryophyta</taxon>
        <taxon>Tracheophyta</taxon>
        <taxon>Spermatophyta</taxon>
        <taxon>Magnoliopsida</taxon>
        <taxon>eudicotyledons</taxon>
        <taxon>Gunneridae</taxon>
        <taxon>Pentapetalae</taxon>
        <taxon>rosids</taxon>
        <taxon>malvids</taxon>
        <taxon>Myrtales</taxon>
        <taxon>Lythraceae</taxon>
        <taxon>Punica</taxon>
    </lineage>
</organism>
<gene>
    <name evidence="1" type="ORF">CRG98_038302</name>
</gene>
<dbReference type="Proteomes" id="UP000233551">
    <property type="component" value="Unassembled WGS sequence"/>
</dbReference>
<dbReference type="AlphaFoldDB" id="A0A2I0ID39"/>
<evidence type="ECO:0000313" key="2">
    <source>
        <dbReference type="Proteomes" id="UP000233551"/>
    </source>
</evidence>
<accession>A0A2I0ID39</accession>
<comment type="caution">
    <text evidence="1">The sequence shown here is derived from an EMBL/GenBank/DDBJ whole genome shotgun (WGS) entry which is preliminary data.</text>
</comment>
<dbReference type="EMBL" id="PGOL01003417">
    <property type="protein sequence ID" value="PKI41316.1"/>
    <property type="molecule type" value="Genomic_DNA"/>
</dbReference>
<name>A0A2I0ID39_PUNGR</name>
<evidence type="ECO:0000313" key="1">
    <source>
        <dbReference type="EMBL" id="PKI41316.1"/>
    </source>
</evidence>